<evidence type="ECO:0000313" key="1">
    <source>
        <dbReference type="EMBL" id="JAD99224.1"/>
    </source>
</evidence>
<proteinExistence type="predicted"/>
<dbReference type="EMBL" id="GBRH01198671">
    <property type="protein sequence ID" value="JAD99224.1"/>
    <property type="molecule type" value="Transcribed_RNA"/>
</dbReference>
<protein>
    <submittedName>
        <fullName evidence="1">Uncharacterized protein</fullName>
    </submittedName>
</protein>
<name>A0A0A9EEP1_ARUDO</name>
<dbReference type="AlphaFoldDB" id="A0A0A9EEP1"/>
<reference evidence="1" key="2">
    <citation type="journal article" date="2015" name="Data Brief">
        <title>Shoot transcriptome of the giant reed, Arundo donax.</title>
        <authorList>
            <person name="Barrero R.A."/>
            <person name="Guerrero F.D."/>
            <person name="Moolhuijzen P."/>
            <person name="Goolsby J.A."/>
            <person name="Tidwell J."/>
            <person name="Bellgard S.E."/>
            <person name="Bellgard M.I."/>
        </authorList>
    </citation>
    <scope>NUCLEOTIDE SEQUENCE</scope>
    <source>
        <tissue evidence="1">Shoot tissue taken approximately 20 cm above the soil surface</tissue>
    </source>
</reference>
<reference evidence="1" key="1">
    <citation type="submission" date="2014-09" db="EMBL/GenBank/DDBJ databases">
        <authorList>
            <person name="Magalhaes I.L.F."/>
            <person name="Oliveira U."/>
            <person name="Santos F.R."/>
            <person name="Vidigal T.H.D.A."/>
            <person name="Brescovit A.D."/>
            <person name="Santos A.J."/>
        </authorList>
    </citation>
    <scope>NUCLEOTIDE SEQUENCE</scope>
    <source>
        <tissue evidence="1">Shoot tissue taken approximately 20 cm above the soil surface</tissue>
    </source>
</reference>
<accession>A0A0A9EEP1</accession>
<organism evidence="1">
    <name type="scientific">Arundo donax</name>
    <name type="common">Giant reed</name>
    <name type="synonym">Donax arundinaceus</name>
    <dbReference type="NCBI Taxonomy" id="35708"/>
    <lineage>
        <taxon>Eukaryota</taxon>
        <taxon>Viridiplantae</taxon>
        <taxon>Streptophyta</taxon>
        <taxon>Embryophyta</taxon>
        <taxon>Tracheophyta</taxon>
        <taxon>Spermatophyta</taxon>
        <taxon>Magnoliopsida</taxon>
        <taxon>Liliopsida</taxon>
        <taxon>Poales</taxon>
        <taxon>Poaceae</taxon>
        <taxon>PACMAD clade</taxon>
        <taxon>Arundinoideae</taxon>
        <taxon>Arundineae</taxon>
        <taxon>Arundo</taxon>
    </lineage>
</organism>
<sequence length="35" mass="3904">MNIAANNGYCTFVCESSWGLSKPGFMINTIYTLQK</sequence>